<evidence type="ECO:0000256" key="6">
    <source>
        <dbReference type="SAM" id="Phobius"/>
    </source>
</evidence>
<keyword evidence="2 6" id="KW-0812">Transmembrane</keyword>
<dbReference type="GO" id="GO:0016020">
    <property type="term" value="C:membrane"/>
    <property type="evidence" value="ECO:0007669"/>
    <property type="project" value="UniProtKB-SubCell"/>
</dbReference>
<keyword evidence="3 6" id="KW-1133">Transmembrane helix</keyword>
<feature type="transmembrane region" description="Helical" evidence="6">
    <location>
        <begin position="798"/>
        <end position="817"/>
    </location>
</feature>
<dbReference type="PANTHER" id="PTHR46601:SF1">
    <property type="entry name" value="ADF-H DOMAIN-CONTAINING PROTEIN"/>
    <property type="match status" value="1"/>
</dbReference>
<gene>
    <name evidence="8" type="ORF">MEDL_7780</name>
</gene>
<evidence type="ECO:0000256" key="1">
    <source>
        <dbReference type="ARBA" id="ARBA00004370"/>
    </source>
</evidence>
<evidence type="ECO:0000313" key="9">
    <source>
        <dbReference type="Proteomes" id="UP000683360"/>
    </source>
</evidence>
<feature type="region of interest" description="Disordered" evidence="5">
    <location>
        <begin position="137"/>
        <end position="161"/>
    </location>
</feature>
<feature type="transmembrane region" description="Helical" evidence="6">
    <location>
        <begin position="33"/>
        <end position="55"/>
    </location>
</feature>
<keyword evidence="9" id="KW-1185">Reference proteome</keyword>
<dbReference type="SUPFAM" id="SSF81321">
    <property type="entry name" value="Family A G protein-coupled receptor-like"/>
    <property type="match status" value="1"/>
</dbReference>
<dbReference type="PANTHER" id="PTHR46601">
    <property type="entry name" value="ULP_PROTEASE DOMAIN-CONTAINING PROTEIN"/>
    <property type="match status" value="1"/>
</dbReference>
<dbReference type="PROSITE" id="PS50262">
    <property type="entry name" value="G_PROTEIN_RECEP_F1_2"/>
    <property type="match status" value="1"/>
</dbReference>
<dbReference type="OrthoDB" id="10068393at2759"/>
<evidence type="ECO:0000313" key="8">
    <source>
        <dbReference type="EMBL" id="CAG2192629.1"/>
    </source>
</evidence>
<feature type="transmembrane region" description="Helical" evidence="6">
    <location>
        <begin position="837"/>
        <end position="864"/>
    </location>
</feature>
<evidence type="ECO:0000256" key="3">
    <source>
        <dbReference type="ARBA" id="ARBA00022989"/>
    </source>
</evidence>
<proteinExistence type="predicted"/>
<accession>A0A8S3QAJ9</accession>
<comment type="caution">
    <text evidence="8">The sequence shown here is derived from an EMBL/GenBank/DDBJ whole genome shotgun (WGS) entry which is preliminary data.</text>
</comment>
<keyword evidence="4 6" id="KW-0472">Membrane</keyword>
<protein>
    <recommendedName>
        <fullName evidence="7">G-protein coupled receptors family 1 profile domain-containing protein</fullName>
    </recommendedName>
</protein>
<organism evidence="8 9">
    <name type="scientific">Mytilus edulis</name>
    <name type="common">Blue mussel</name>
    <dbReference type="NCBI Taxonomy" id="6550"/>
    <lineage>
        <taxon>Eukaryota</taxon>
        <taxon>Metazoa</taxon>
        <taxon>Spiralia</taxon>
        <taxon>Lophotrochozoa</taxon>
        <taxon>Mollusca</taxon>
        <taxon>Bivalvia</taxon>
        <taxon>Autobranchia</taxon>
        <taxon>Pteriomorphia</taxon>
        <taxon>Mytilida</taxon>
        <taxon>Mytiloidea</taxon>
        <taxon>Mytilidae</taxon>
        <taxon>Mytilinae</taxon>
        <taxon>Mytilus</taxon>
    </lineage>
</organism>
<feature type="transmembrane region" description="Helical" evidence="6">
    <location>
        <begin position="725"/>
        <end position="744"/>
    </location>
</feature>
<dbReference type="Gene3D" id="1.20.1070.10">
    <property type="entry name" value="Rhodopsin 7-helix transmembrane proteins"/>
    <property type="match status" value="1"/>
</dbReference>
<evidence type="ECO:0000259" key="7">
    <source>
        <dbReference type="PROSITE" id="PS50262"/>
    </source>
</evidence>
<dbReference type="EMBL" id="CAJPWZ010000420">
    <property type="protein sequence ID" value="CAG2192629.1"/>
    <property type="molecule type" value="Genomic_DNA"/>
</dbReference>
<dbReference type="PRINTS" id="PR00237">
    <property type="entry name" value="GPCRRHODOPSN"/>
</dbReference>
<name>A0A8S3QAJ9_MYTED</name>
<dbReference type="Pfam" id="PF00001">
    <property type="entry name" value="7tm_1"/>
    <property type="match status" value="1"/>
</dbReference>
<evidence type="ECO:0000256" key="4">
    <source>
        <dbReference type="ARBA" id="ARBA00023136"/>
    </source>
</evidence>
<dbReference type="GO" id="GO:0004930">
    <property type="term" value="F:G protein-coupled receptor activity"/>
    <property type="evidence" value="ECO:0007669"/>
    <property type="project" value="InterPro"/>
</dbReference>
<evidence type="ECO:0000256" key="5">
    <source>
        <dbReference type="SAM" id="MobiDB-lite"/>
    </source>
</evidence>
<sequence>MAFLSNMTIQINRSKAGNETATTDTLESQGLKWISLVILLGIILFNLLVVVLLILRNSKSRMRFFVTNLAIAETKKKTKAEYQKEYRERKRLQNVEEYLQKENERKRNSYVKRTELSKRDLERKRRINRENVKLYRQRKKQEKQLVKQNDVSNKRTSSRKRISRAISRANRKIHKLEKELKTSNRKVWKLKKRISRLKIVKNESKSNKNQQNKENITPLTSADDEMRYVGLEPSKYKTIRRKLQFHNVLVEEIKAVDPCFTKNIVNGKVTKKFKMKSITSQVFGIRRRSLMSTSKKMKKVLRKRLPEIQEEIKTAVLTFLNRGDNSSIMPGKADYKTVSGQQKQKHILSDHMNNLFLKFRSENLDIKLSYSRFCKYRPINFSLVSYATRNTCLCIKHQNMALKLRCLHKIGIINCDSPDAFVKDVTDHFDVDALFPADSGPFQYDEWSRVNTDAGQRMNIVSKSCDRASFIKLFKPQLFEFKEHVNRVRNQYHALQDLKANLPRNHMIVQMDFAENFNCKTADEVQSSYFNKCYVSLHPVVVYYKVNDTLHHKSFTFISNDLSHNATFVFSVIKRLVPILETINLDLKCVHYWTDSPTSQYRNKHIFSIIKKHNDHFGVDCTWDYFEAGHGKGPCDGIGGTVKRCADLAIKQRKCTIQSADDFYTWASSSNISVAFKYISKEDISRYSIILNENIAKNCKPVKGTLKLHSVRRNGSSICIRNTSCYYLCVGVFFVLPETLFNWFDVPWNPFVCYIYYVYFSMVPFYVSTYAIVVLSLDRAYVVVKPLAAASKGKLYRYGLTLSAWVIGCVLAIPYGVFGTYSEDVVTCWHDAPRLVFLYSDLTTIIILPIVIITVCYIVIIFTIRGRERHGFLRGENNDKDNGSDTNVRNRSISKAKIRTIKLLCVVVCAYVVCWAPITIGAVLMHHEIAEYGLWFQILYLLAPVNSLGNPLVFLIFNQKMFRSKTKKTKKRVFSGATFKTETETLSLGS</sequence>
<dbReference type="Proteomes" id="UP000683360">
    <property type="component" value="Unassembled WGS sequence"/>
</dbReference>
<feature type="transmembrane region" description="Helical" evidence="6">
    <location>
        <begin position="756"/>
        <end position="777"/>
    </location>
</feature>
<dbReference type="AlphaFoldDB" id="A0A8S3QAJ9"/>
<dbReference type="InterPro" id="IPR000276">
    <property type="entry name" value="GPCR_Rhodpsn"/>
</dbReference>
<feature type="transmembrane region" description="Helical" evidence="6">
    <location>
        <begin position="901"/>
        <end position="925"/>
    </location>
</feature>
<dbReference type="InterPro" id="IPR017452">
    <property type="entry name" value="GPCR_Rhodpsn_7TM"/>
</dbReference>
<evidence type="ECO:0000256" key="2">
    <source>
        <dbReference type="ARBA" id="ARBA00022692"/>
    </source>
</evidence>
<comment type="subcellular location">
    <subcellularLocation>
        <location evidence="1">Membrane</location>
    </subcellularLocation>
</comment>
<feature type="transmembrane region" description="Helical" evidence="6">
    <location>
        <begin position="937"/>
        <end position="957"/>
    </location>
</feature>
<feature type="domain" description="G-protein coupled receptors family 1 profile" evidence="7">
    <location>
        <begin position="670"/>
        <end position="954"/>
    </location>
</feature>
<reference evidence="8" key="1">
    <citation type="submission" date="2021-03" db="EMBL/GenBank/DDBJ databases">
        <authorList>
            <person name="Bekaert M."/>
        </authorList>
    </citation>
    <scope>NUCLEOTIDE SEQUENCE</scope>
</reference>